<dbReference type="Proteomes" id="UP001500968">
    <property type="component" value="Unassembled WGS sequence"/>
</dbReference>
<keyword evidence="2" id="KW-1185">Reference proteome</keyword>
<reference evidence="2" key="1">
    <citation type="journal article" date="2019" name="Int. J. Syst. Evol. Microbiol.">
        <title>The Global Catalogue of Microorganisms (GCM) 10K type strain sequencing project: providing services to taxonomists for standard genome sequencing and annotation.</title>
        <authorList>
            <consortium name="The Broad Institute Genomics Platform"/>
            <consortium name="The Broad Institute Genome Sequencing Center for Infectious Disease"/>
            <person name="Wu L."/>
            <person name="Ma J."/>
        </authorList>
    </citation>
    <scope>NUCLEOTIDE SEQUENCE [LARGE SCALE GENOMIC DNA]</scope>
    <source>
        <strain evidence="2">JCM 17064</strain>
    </source>
</reference>
<name>A0ABP7TIP2_9FLAO</name>
<evidence type="ECO:0000313" key="1">
    <source>
        <dbReference type="EMBL" id="GAA4026906.1"/>
    </source>
</evidence>
<dbReference type="EMBL" id="BAABCR010000012">
    <property type="protein sequence ID" value="GAA4026906.1"/>
    <property type="molecule type" value="Genomic_DNA"/>
</dbReference>
<comment type="caution">
    <text evidence="1">The sequence shown here is derived from an EMBL/GenBank/DDBJ whole genome shotgun (WGS) entry which is preliminary data.</text>
</comment>
<protein>
    <submittedName>
        <fullName evidence="1">Uncharacterized protein</fullName>
    </submittedName>
</protein>
<gene>
    <name evidence="1" type="ORF">GCM10022386_07840</name>
</gene>
<proteinExistence type="predicted"/>
<organism evidence="1 2">
    <name type="scientific">Flavobacterium cheonhonense</name>
    <dbReference type="NCBI Taxonomy" id="706185"/>
    <lineage>
        <taxon>Bacteria</taxon>
        <taxon>Pseudomonadati</taxon>
        <taxon>Bacteroidota</taxon>
        <taxon>Flavobacteriia</taxon>
        <taxon>Flavobacteriales</taxon>
        <taxon>Flavobacteriaceae</taxon>
        <taxon>Flavobacterium</taxon>
    </lineage>
</organism>
<dbReference type="RefSeq" id="WP_324692184.1">
    <property type="nucleotide sequence ID" value="NZ_BAABCR010000012.1"/>
</dbReference>
<sequence length="302" mass="33489">MKKTILLLLLLGINSYSQVLKEAEKQVITSSLKEALEAEATRVSEAKKAAAKKEPIKAVIMKLDTIVDLDIYYKITNRFIHSVEVKNGVYYFNFKGDVPAGGLVDKKTIVNAEIKDGAADDVARTIKGGKDRILVFAELAYPNSPEVIKQREFGIGLMTVPFKVRGRVNNLPSESSADIDNICLTMGYFWTRDKYYYTGKKTRFRWGAVGLVGPSVETLKASNTNGFITGDATTNQVYLSLSAGAMLTVYDKINIAFLPIGADIGFSDTAQKWIYNGRYWFGFGLGIDTSLFYFSSKRVADK</sequence>
<evidence type="ECO:0000313" key="2">
    <source>
        <dbReference type="Proteomes" id="UP001500968"/>
    </source>
</evidence>
<accession>A0ABP7TIP2</accession>